<feature type="non-terminal residue" evidence="8">
    <location>
        <position position="1"/>
    </location>
</feature>
<name>A0ABN9PW42_9DINO</name>
<dbReference type="SMART" id="SM00702">
    <property type="entry name" value="P4Hc"/>
    <property type="match status" value="1"/>
</dbReference>
<evidence type="ECO:0000256" key="4">
    <source>
        <dbReference type="ARBA" id="ARBA00022964"/>
    </source>
</evidence>
<gene>
    <name evidence="8" type="ORF">PCOR1329_LOCUS5722</name>
</gene>
<evidence type="ECO:0000256" key="1">
    <source>
        <dbReference type="ARBA" id="ARBA00001961"/>
    </source>
</evidence>
<keyword evidence="4" id="KW-0223">Dioxygenase</keyword>
<comment type="caution">
    <text evidence="8">The sequence shown here is derived from an EMBL/GenBank/DDBJ whole genome shotgun (WGS) entry which is preliminary data.</text>
</comment>
<dbReference type="InterPro" id="IPR051559">
    <property type="entry name" value="HIF_prolyl_hydroxylases"/>
</dbReference>
<evidence type="ECO:0000313" key="8">
    <source>
        <dbReference type="EMBL" id="CAK0796308.1"/>
    </source>
</evidence>
<keyword evidence="3" id="KW-0847">Vitamin C</keyword>
<protein>
    <recommendedName>
        <fullName evidence="7">Fe2OG dioxygenase domain-containing protein</fullName>
    </recommendedName>
</protein>
<dbReference type="InterPro" id="IPR044862">
    <property type="entry name" value="Pro_4_hyd_alph_FE2OG_OXY"/>
</dbReference>
<evidence type="ECO:0000256" key="5">
    <source>
        <dbReference type="ARBA" id="ARBA00023002"/>
    </source>
</evidence>
<keyword evidence="6" id="KW-0408">Iron</keyword>
<dbReference type="PANTHER" id="PTHR12907:SF26">
    <property type="entry name" value="HIF PROLYL HYDROXYLASE, ISOFORM C"/>
    <property type="match status" value="1"/>
</dbReference>
<dbReference type="EMBL" id="CAUYUJ010001514">
    <property type="protein sequence ID" value="CAK0796308.1"/>
    <property type="molecule type" value="Genomic_DNA"/>
</dbReference>
<dbReference type="PANTHER" id="PTHR12907">
    <property type="entry name" value="EGL NINE HOMOLOG-RELATED"/>
    <property type="match status" value="1"/>
</dbReference>
<keyword evidence="9" id="KW-1185">Reference proteome</keyword>
<dbReference type="Pfam" id="PF13640">
    <property type="entry name" value="2OG-FeII_Oxy_3"/>
    <property type="match status" value="1"/>
</dbReference>
<dbReference type="Gene3D" id="2.60.120.620">
    <property type="entry name" value="q2cbj1_9rhob like domain"/>
    <property type="match status" value="1"/>
</dbReference>
<evidence type="ECO:0000256" key="3">
    <source>
        <dbReference type="ARBA" id="ARBA00022896"/>
    </source>
</evidence>
<sequence>RPGSAEAAGALLRDLLAAGGPDAMFQALAARRAEVDWAVVETVAANLANATARGYAVKQQVLSRLLAAVRGVLADRRPQTILQVVPPPALDVSACWSGSAGAARRAACAAAALLEAGGLAVCDAFVPAAEVERLHAELACHDADFEVAKVWVGHGREGAQLAVPDVRSDRVFWVCGEHRTSPGELLWDSAGAQPSAGLAPCRPGEGAPKRPAGDFPRLRQLMRRVDGFVLGQLAQLCPRLAGLVERSDAMVSIYEEGAHFQKHVDNPNQDGRALTSIVYLNGAPDWSPADGGELRVFPPEGGPPLDFAPAGGRLVLFWADQIAHQVLPARRRRMALTYWWFDRAEREAKVRELRSSAARAAGPLAERDEALAQQFVESLLSEGASAPELAARARALPAGALAAVAGVVGAKDGAQALEGLDRLSPEDLDRLRGSLGKMGLD</sequence>
<dbReference type="InterPro" id="IPR005123">
    <property type="entry name" value="Oxoglu/Fe-dep_dioxygenase_dom"/>
</dbReference>
<keyword evidence="2" id="KW-0479">Metal-binding</keyword>
<evidence type="ECO:0000256" key="6">
    <source>
        <dbReference type="ARBA" id="ARBA00023004"/>
    </source>
</evidence>
<organism evidence="8 9">
    <name type="scientific">Prorocentrum cordatum</name>
    <dbReference type="NCBI Taxonomy" id="2364126"/>
    <lineage>
        <taxon>Eukaryota</taxon>
        <taxon>Sar</taxon>
        <taxon>Alveolata</taxon>
        <taxon>Dinophyceae</taxon>
        <taxon>Prorocentrales</taxon>
        <taxon>Prorocentraceae</taxon>
        <taxon>Prorocentrum</taxon>
    </lineage>
</organism>
<comment type="cofactor">
    <cofactor evidence="1">
        <name>L-ascorbate</name>
        <dbReference type="ChEBI" id="CHEBI:38290"/>
    </cofactor>
</comment>
<dbReference type="Proteomes" id="UP001189429">
    <property type="component" value="Unassembled WGS sequence"/>
</dbReference>
<evidence type="ECO:0000313" key="9">
    <source>
        <dbReference type="Proteomes" id="UP001189429"/>
    </source>
</evidence>
<evidence type="ECO:0000256" key="2">
    <source>
        <dbReference type="ARBA" id="ARBA00022723"/>
    </source>
</evidence>
<evidence type="ECO:0000259" key="7">
    <source>
        <dbReference type="PROSITE" id="PS51471"/>
    </source>
</evidence>
<keyword evidence="5" id="KW-0560">Oxidoreductase</keyword>
<proteinExistence type="predicted"/>
<dbReference type="InterPro" id="IPR006620">
    <property type="entry name" value="Pro_4_hyd_alph"/>
</dbReference>
<feature type="domain" description="Fe2OG dioxygenase" evidence="7">
    <location>
        <begin position="245"/>
        <end position="342"/>
    </location>
</feature>
<dbReference type="PROSITE" id="PS51471">
    <property type="entry name" value="FE2OG_OXY"/>
    <property type="match status" value="1"/>
</dbReference>
<accession>A0ABN9PW42</accession>
<reference evidence="8" key="1">
    <citation type="submission" date="2023-10" db="EMBL/GenBank/DDBJ databases">
        <authorList>
            <person name="Chen Y."/>
            <person name="Shah S."/>
            <person name="Dougan E. K."/>
            <person name="Thang M."/>
            <person name="Chan C."/>
        </authorList>
    </citation>
    <scope>NUCLEOTIDE SEQUENCE [LARGE SCALE GENOMIC DNA]</scope>
</reference>